<sequence>MYRPRNTASPIASSSGNEAYREHAPRQPATERQTRTGANVFPEWYNYPPPNDHFPMEVDNATNGVRHNDETSETRQADIDALSEQMARDFARVQRRLNDIHVEICSIHEQLRDTNVRMRDYLGLSYAPDIGSGSYVRPFPTTQDEISSMTGKYLDHERIYRTVTDALSTLDREIDFFLEQLGEAPKDEAYKRKNQLRAAVLAGRLPDAGRHRDTDYPNEWRGMPARFS</sequence>
<evidence type="ECO:0000313" key="3">
    <source>
        <dbReference type="Proteomes" id="UP000182658"/>
    </source>
</evidence>
<evidence type="ECO:0000313" key="2">
    <source>
        <dbReference type="EMBL" id="OIW25786.1"/>
    </source>
</evidence>
<feature type="compositionally biased region" description="Polar residues" evidence="1">
    <location>
        <begin position="1"/>
        <end position="17"/>
    </location>
</feature>
<name>A0A1J7JDY6_9PEZI</name>
<feature type="region of interest" description="Disordered" evidence="1">
    <location>
        <begin position="1"/>
        <end position="37"/>
    </location>
</feature>
<keyword evidence="3" id="KW-1185">Reference proteome</keyword>
<protein>
    <submittedName>
        <fullName evidence="2">Uncharacterized protein</fullName>
    </submittedName>
</protein>
<organism evidence="2 3">
    <name type="scientific">Coniochaeta ligniaria NRRL 30616</name>
    <dbReference type="NCBI Taxonomy" id="1408157"/>
    <lineage>
        <taxon>Eukaryota</taxon>
        <taxon>Fungi</taxon>
        <taxon>Dikarya</taxon>
        <taxon>Ascomycota</taxon>
        <taxon>Pezizomycotina</taxon>
        <taxon>Sordariomycetes</taxon>
        <taxon>Sordariomycetidae</taxon>
        <taxon>Coniochaetales</taxon>
        <taxon>Coniochaetaceae</taxon>
        <taxon>Coniochaeta</taxon>
    </lineage>
</organism>
<dbReference type="EMBL" id="KV875101">
    <property type="protein sequence ID" value="OIW25786.1"/>
    <property type="molecule type" value="Genomic_DNA"/>
</dbReference>
<gene>
    <name evidence="2" type="ORF">CONLIGDRAFT_647522</name>
</gene>
<dbReference type="InParanoid" id="A0A1J7JDY6"/>
<evidence type="ECO:0000256" key="1">
    <source>
        <dbReference type="SAM" id="MobiDB-lite"/>
    </source>
</evidence>
<dbReference type="Proteomes" id="UP000182658">
    <property type="component" value="Unassembled WGS sequence"/>
</dbReference>
<accession>A0A1J7JDY6</accession>
<dbReference type="AlphaFoldDB" id="A0A1J7JDY6"/>
<reference evidence="2 3" key="1">
    <citation type="submission" date="2016-10" db="EMBL/GenBank/DDBJ databases">
        <title>Draft genome sequence of Coniochaeta ligniaria NRRL30616, a lignocellulolytic fungus for bioabatement of inhibitors in plant biomass hydrolysates.</title>
        <authorList>
            <consortium name="DOE Joint Genome Institute"/>
            <person name="Jimenez D.J."/>
            <person name="Hector R.E."/>
            <person name="Riley R."/>
            <person name="Sun H."/>
            <person name="Grigoriev I.V."/>
            <person name="Van Elsas J.D."/>
            <person name="Nichols N.N."/>
        </authorList>
    </citation>
    <scope>NUCLEOTIDE SEQUENCE [LARGE SCALE GENOMIC DNA]</scope>
    <source>
        <strain evidence="2 3">NRRL 30616</strain>
    </source>
</reference>
<dbReference type="OrthoDB" id="10583012at2759"/>
<proteinExistence type="predicted"/>